<comment type="caution">
    <text evidence="4">The sequence shown here is derived from an EMBL/GenBank/DDBJ whole genome shotgun (WGS) entry which is preliminary data.</text>
</comment>
<dbReference type="EMBL" id="SLYB01000012">
    <property type="protein sequence ID" value="TCP94945.1"/>
    <property type="molecule type" value="Genomic_DNA"/>
</dbReference>
<dbReference type="InterPro" id="IPR017850">
    <property type="entry name" value="Alkaline_phosphatase_core_sf"/>
</dbReference>
<evidence type="ECO:0000259" key="2">
    <source>
        <dbReference type="Pfam" id="PF00884"/>
    </source>
</evidence>
<sequence length="584" mass="68013">MNIKEFKQKFNRQYREETSQKISWGHWFAFFNILWAIIIGARYAFIIDWPDTLFGKLYFFISLLGHFSFVVFALYLLVIFPLSFIVKNHRTFRGLSVIFATIGITLLLVDTEVFTRFNLHLSSLVWNLLVNPDNGDLSRTWQIFFAPMPIILLAQMLYSRWSWEKLRSLNRQKWSKYVVWGFGCAFIATHLIYSWADAFIYRPITMQKSNFPLSYPMTARTFLEKNGILDKAEYNKTLDEQGRPEAPKIIYPKKDLQFAQADAYPNIILITISGLRYDAVTPQKMPNLTAFADTSAQFINHYSTGNNNNTGLTGLFYGLSANYLDSLLQYQKTPVLINRLQQTSYKFGLFSSTNFKDSLYRQGIFHHRKLTKQTESNQKTTANFVADLIKMKEQNEPFFEFLSLNLRGGLSELQYNVELAEIDRLLGQVIAQLPKQNTITIITTEHGYAFGKTEKELRNYFAPEETHVPFIVHWDQLKSKQYDKITGHADLVPTLMETVFKVKNPAIDYAQGENLLNPNRHVDWVLTSNYRWNVIVTEGGVQYHIDRQGNYQKYDRTYEKVSSNQPPLGLFLDVFKRTNSFVDK</sequence>
<evidence type="ECO:0000313" key="4">
    <source>
        <dbReference type="EMBL" id="TCP94945.1"/>
    </source>
</evidence>
<protein>
    <recommendedName>
        <fullName evidence="6">DUF3413 domain-containing protein</fullName>
    </recommendedName>
</protein>
<evidence type="ECO:0000259" key="3">
    <source>
        <dbReference type="Pfam" id="PF11893"/>
    </source>
</evidence>
<gene>
    <name evidence="4" type="ORF">EDC44_1124</name>
</gene>
<reference evidence="4 5" key="1">
    <citation type="submission" date="2019-03" db="EMBL/GenBank/DDBJ databases">
        <title>Genomic Encyclopedia of Type Strains, Phase IV (KMG-IV): sequencing the most valuable type-strain genomes for metagenomic binning, comparative biology and taxonomic classification.</title>
        <authorList>
            <person name="Goeker M."/>
        </authorList>
    </citation>
    <scope>NUCLEOTIDE SEQUENCE [LARGE SCALE GENOMIC DNA]</scope>
    <source>
        <strain evidence="4 5">DSM 28404</strain>
    </source>
</reference>
<keyword evidence="1" id="KW-0472">Membrane</keyword>
<feature type="transmembrane region" description="Helical" evidence="1">
    <location>
        <begin position="141"/>
        <end position="158"/>
    </location>
</feature>
<keyword evidence="1" id="KW-1133">Transmembrane helix</keyword>
<dbReference type="InterPro" id="IPR012159">
    <property type="entry name" value="YejM-like"/>
</dbReference>
<keyword evidence="5" id="KW-1185">Reference proteome</keyword>
<dbReference type="OrthoDB" id="236686at2"/>
<dbReference type="Gene3D" id="3.40.720.10">
    <property type="entry name" value="Alkaline Phosphatase, subunit A"/>
    <property type="match status" value="2"/>
</dbReference>
<dbReference type="PANTHER" id="PTHR43751">
    <property type="entry name" value="SULFATASE"/>
    <property type="match status" value="1"/>
</dbReference>
<dbReference type="RefSeq" id="WP_131976747.1">
    <property type="nucleotide sequence ID" value="NZ_SLYB01000012.1"/>
</dbReference>
<dbReference type="Pfam" id="PF11893">
    <property type="entry name" value="DUF3413"/>
    <property type="match status" value="1"/>
</dbReference>
<dbReference type="Proteomes" id="UP000295763">
    <property type="component" value="Unassembled WGS sequence"/>
</dbReference>
<dbReference type="PANTHER" id="PTHR43751:SF3">
    <property type="entry name" value="SULFATASE N-TERMINAL DOMAIN-CONTAINING PROTEIN"/>
    <property type="match status" value="1"/>
</dbReference>
<dbReference type="AlphaFoldDB" id="A0A4R2SZH4"/>
<dbReference type="InterPro" id="IPR000917">
    <property type="entry name" value="Sulfatase_N"/>
</dbReference>
<feature type="domain" description="Sulfatase N-terminal" evidence="2">
    <location>
        <begin position="417"/>
        <end position="497"/>
    </location>
</feature>
<name>A0A4R2SZH4_9PAST</name>
<accession>A0A4R2SZH4</accession>
<organism evidence="4 5">
    <name type="scientific">Cricetibacter osteomyelitidis</name>
    <dbReference type="NCBI Taxonomy" id="1521931"/>
    <lineage>
        <taxon>Bacteria</taxon>
        <taxon>Pseudomonadati</taxon>
        <taxon>Pseudomonadota</taxon>
        <taxon>Gammaproteobacteria</taxon>
        <taxon>Pasteurellales</taxon>
        <taxon>Pasteurellaceae</taxon>
        <taxon>Cricetibacter</taxon>
    </lineage>
</organism>
<proteinExistence type="predicted"/>
<dbReference type="PIRSF" id="PIRSF004950">
    <property type="entry name" value="Mmb_sulf_HI0842"/>
    <property type="match status" value="1"/>
</dbReference>
<dbReference type="InterPro" id="IPR024588">
    <property type="entry name" value="YejM_N"/>
</dbReference>
<feature type="transmembrane region" description="Helical" evidence="1">
    <location>
        <begin position="178"/>
        <end position="196"/>
    </location>
</feature>
<feature type="transmembrane region" description="Helical" evidence="1">
    <location>
        <begin position="21"/>
        <end position="45"/>
    </location>
</feature>
<feature type="transmembrane region" description="Helical" evidence="1">
    <location>
        <begin position="57"/>
        <end position="80"/>
    </location>
</feature>
<dbReference type="SUPFAM" id="SSF53649">
    <property type="entry name" value="Alkaline phosphatase-like"/>
    <property type="match status" value="1"/>
</dbReference>
<feature type="transmembrane region" description="Helical" evidence="1">
    <location>
        <begin position="92"/>
        <end position="109"/>
    </location>
</feature>
<evidence type="ECO:0008006" key="6">
    <source>
        <dbReference type="Google" id="ProtNLM"/>
    </source>
</evidence>
<keyword evidence="1" id="KW-0812">Transmembrane</keyword>
<evidence type="ECO:0000256" key="1">
    <source>
        <dbReference type="SAM" id="Phobius"/>
    </source>
</evidence>
<feature type="domain" description="Inner membrane protein YejM N-terminal" evidence="3">
    <location>
        <begin position="12"/>
        <end position="258"/>
    </location>
</feature>
<dbReference type="InterPro" id="IPR052701">
    <property type="entry name" value="GAG_Ulvan_Degrading_Sulfatases"/>
</dbReference>
<dbReference type="Pfam" id="PF00884">
    <property type="entry name" value="Sulfatase"/>
    <property type="match status" value="1"/>
</dbReference>
<evidence type="ECO:0000313" key="5">
    <source>
        <dbReference type="Proteomes" id="UP000295763"/>
    </source>
</evidence>